<reference evidence="2" key="1">
    <citation type="submission" date="2023-03" db="EMBL/GenBank/DDBJ databases">
        <title>Massive genome expansion in bonnet fungi (Mycena s.s.) driven by repeated elements and novel gene families across ecological guilds.</title>
        <authorList>
            <consortium name="Lawrence Berkeley National Laboratory"/>
            <person name="Harder C.B."/>
            <person name="Miyauchi S."/>
            <person name="Viragh M."/>
            <person name="Kuo A."/>
            <person name="Thoen E."/>
            <person name="Andreopoulos B."/>
            <person name="Lu D."/>
            <person name="Skrede I."/>
            <person name="Drula E."/>
            <person name="Henrissat B."/>
            <person name="Morin E."/>
            <person name="Kohler A."/>
            <person name="Barry K."/>
            <person name="LaButti K."/>
            <person name="Morin E."/>
            <person name="Salamov A."/>
            <person name="Lipzen A."/>
            <person name="Mereny Z."/>
            <person name="Hegedus B."/>
            <person name="Baldrian P."/>
            <person name="Stursova M."/>
            <person name="Weitz H."/>
            <person name="Taylor A."/>
            <person name="Grigoriev I.V."/>
            <person name="Nagy L.G."/>
            <person name="Martin F."/>
            <person name="Kauserud H."/>
        </authorList>
    </citation>
    <scope>NUCLEOTIDE SEQUENCE</scope>
    <source>
        <strain evidence="2">CBHHK002</strain>
    </source>
</reference>
<feature type="region of interest" description="Disordered" evidence="1">
    <location>
        <begin position="157"/>
        <end position="186"/>
    </location>
</feature>
<dbReference type="AlphaFoldDB" id="A0AAD6YZS6"/>
<protein>
    <submittedName>
        <fullName evidence="2">Uncharacterized protein</fullName>
    </submittedName>
</protein>
<feature type="compositionally biased region" description="Basic and acidic residues" evidence="1">
    <location>
        <begin position="1"/>
        <end position="14"/>
    </location>
</feature>
<name>A0AAD6YZS6_9AGAR</name>
<comment type="caution">
    <text evidence="2">The sequence shown here is derived from an EMBL/GenBank/DDBJ whole genome shotgun (WGS) entry which is preliminary data.</text>
</comment>
<proteinExistence type="predicted"/>
<dbReference type="EMBL" id="JARIHO010000117">
    <property type="protein sequence ID" value="KAJ7302383.1"/>
    <property type="molecule type" value="Genomic_DNA"/>
</dbReference>
<gene>
    <name evidence="2" type="ORF">DFH08DRAFT_826707</name>
</gene>
<accession>A0AAD6YZS6</accession>
<dbReference type="Proteomes" id="UP001218218">
    <property type="component" value="Unassembled WGS sequence"/>
</dbReference>
<sequence>MSKVRGDYENEKVRQTPPAPNCAFLPQAITGQAEHERIEVSKYTVEPQTKISARHCVCQKPTETWQDPSPNRTRFPHTVEVEDLELLQIAGAPSATGPANILRPAKLDPKTQKGTAWAKQDQKTQNSNDSGPAPESNEKGTACTKNWVEDLLRPAPESNEVPAHHGSRGPRSATNSGRTQRYGSCKILPVNLDPKTQTGTAWARWQNKQNITITLNHNPIANQTGFPH</sequence>
<feature type="region of interest" description="Disordered" evidence="1">
    <location>
        <begin position="94"/>
        <end position="141"/>
    </location>
</feature>
<organism evidence="2 3">
    <name type="scientific">Mycena albidolilacea</name>
    <dbReference type="NCBI Taxonomy" id="1033008"/>
    <lineage>
        <taxon>Eukaryota</taxon>
        <taxon>Fungi</taxon>
        <taxon>Dikarya</taxon>
        <taxon>Basidiomycota</taxon>
        <taxon>Agaricomycotina</taxon>
        <taxon>Agaricomycetes</taxon>
        <taxon>Agaricomycetidae</taxon>
        <taxon>Agaricales</taxon>
        <taxon>Marasmiineae</taxon>
        <taxon>Mycenaceae</taxon>
        <taxon>Mycena</taxon>
    </lineage>
</organism>
<keyword evidence="3" id="KW-1185">Reference proteome</keyword>
<evidence type="ECO:0000256" key="1">
    <source>
        <dbReference type="SAM" id="MobiDB-lite"/>
    </source>
</evidence>
<feature type="compositionally biased region" description="Polar residues" evidence="1">
    <location>
        <begin position="172"/>
        <end position="182"/>
    </location>
</feature>
<evidence type="ECO:0000313" key="3">
    <source>
        <dbReference type="Proteomes" id="UP001218218"/>
    </source>
</evidence>
<evidence type="ECO:0000313" key="2">
    <source>
        <dbReference type="EMBL" id="KAJ7302383.1"/>
    </source>
</evidence>
<feature type="region of interest" description="Disordered" evidence="1">
    <location>
        <begin position="1"/>
        <end position="23"/>
    </location>
</feature>